<comment type="caution">
    <text evidence="8">The sequence shown here is derived from an EMBL/GenBank/DDBJ whole genome shotgun (WGS) entry which is preliminary data.</text>
</comment>
<dbReference type="AlphaFoldDB" id="A0A841TS62"/>
<keyword evidence="2 5" id="KW-0547">Nucleotide-binding</keyword>
<keyword evidence="3 8" id="KW-0418">Kinase</keyword>
<evidence type="ECO:0000256" key="1">
    <source>
        <dbReference type="ARBA" id="ARBA00022679"/>
    </source>
</evidence>
<keyword evidence="1" id="KW-0808">Transferase</keyword>
<feature type="region of interest" description="Disordered" evidence="6">
    <location>
        <begin position="280"/>
        <end position="302"/>
    </location>
</feature>
<dbReference type="Proteomes" id="UP000553776">
    <property type="component" value="Unassembled WGS sequence"/>
</dbReference>
<keyword evidence="8" id="KW-0723">Serine/threonine-protein kinase</keyword>
<dbReference type="SMART" id="SM00220">
    <property type="entry name" value="S_TKc"/>
    <property type="match status" value="1"/>
</dbReference>
<dbReference type="PANTHER" id="PTHR43289:SF34">
    <property type="entry name" value="SERINE_THREONINE-PROTEIN KINASE YBDM-RELATED"/>
    <property type="match status" value="1"/>
</dbReference>
<evidence type="ECO:0000256" key="6">
    <source>
        <dbReference type="SAM" id="MobiDB-lite"/>
    </source>
</evidence>
<feature type="binding site" evidence="5">
    <location>
        <position position="54"/>
    </location>
    <ligand>
        <name>ATP</name>
        <dbReference type="ChEBI" id="CHEBI:30616"/>
    </ligand>
</feature>
<dbReference type="Gene3D" id="1.10.510.10">
    <property type="entry name" value="Transferase(Phosphotransferase) domain 1"/>
    <property type="match status" value="1"/>
</dbReference>
<reference evidence="8 9" key="1">
    <citation type="submission" date="2020-08" db="EMBL/GenBank/DDBJ databases">
        <title>Cohnella phylogeny.</title>
        <authorList>
            <person name="Dunlap C."/>
        </authorList>
    </citation>
    <scope>NUCLEOTIDE SEQUENCE [LARGE SCALE GENOMIC DNA]</scope>
    <source>
        <strain evidence="8 9">DSM 25239</strain>
    </source>
</reference>
<dbReference type="GO" id="GO:0004674">
    <property type="term" value="F:protein serine/threonine kinase activity"/>
    <property type="evidence" value="ECO:0007669"/>
    <property type="project" value="UniProtKB-KW"/>
</dbReference>
<dbReference type="Pfam" id="PF00069">
    <property type="entry name" value="Pkinase"/>
    <property type="match status" value="1"/>
</dbReference>
<dbReference type="InterPro" id="IPR017441">
    <property type="entry name" value="Protein_kinase_ATP_BS"/>
</dbReference>
<evidence type="ECO:0000256" key="4">
    <source>
        <dbReference type="ARBA" id="ARBA00022840"/>
    </source>
</evidence>
<evidence type="ECO:0000256" key="5">
    <source>
        <dbReference type="PROSITE-ProRule" id="PRU10141"/>
    </source>
</evidence>
<proteinExistence type="predicted"/>
<protein>
    <submittedName>
        <fullName evidence="8">Serine/threonine protein kinase</fullName>
    </submittedName>
</protein>
<evidence type="ECO:0000259" key="7">
    <source>
        <dbReference type="PROSITE" id="PS50011"/>
    </source>
</evidence>
<sequence>MGGREEAAEPVYRTEPGSVLAGRYRIIGAIGRGGMGSVHLAEDARLGGKLRAIKLTKPLPEEREAFIAEARLLGRLQHPHLPQIVDYFPPDRSGVACIVMDYVAGETLGERWAQMGGHIPYPTLLRYMLQLCDVLRYLHAQDPPVVFRDLKPGNVLIDARDRAILVDFGIARLYRAGADSDTLRLGTPGFAAPEQLKGEQSDARTDLYGLGAVVYYLLAGGSFAYGRNPRAKLDRLVPPRFADLLERLLAERPEDRPASADELFRELEALAAEIGEEAEPQAGFGSGFGDTGGTMGGGSGSGRGPGWGAQVYAFVSAYPGAGASFVASALSARLAGLEAPHALVECPGGEPELYYALDGDRNRPARAAYADPAGELPSAPSWKKGTAAYYPLDPGSAGMRPPEKAFASWLRRLGPAIVLLDVSSRWETPGVAEWVGAYADRLYVVADCLPAKWNSRRQRAVLRMEEAARRRGAGFGWIANRDHDFPRREDWLATFPAKPLLAMPAVPLDEVARSLWRGEPVRPDKRMSERMDRFIRKEWVEKRPLFR</sequence>
<dbReference type="SUPFAM" id="SSF56112">
    <property type="entry name" value="Protein kinase-like (PK-like)"/>
    <property type="match status" value="1"/>
</dbReference>
<dbReference type="PROSITE" id="PS50011">
    <property type="entry name" value="PROTEIN_KINASE_DOM"/>
    <property type="match status" value="1"/>
</dbReference>
<evidence type="ECO:0000256" key="2">
    <source>
        <dbReference type="ARBA" id="ARBA00022741"/>
    </source>
</evidence>
<evidence type="ECO:0000256" key="3">
    <source>
        <dbReference type="ARBA" id="ARBA00022777"/>
    </source>
</evidence>
<name>A0A841TS62_9BACL</name>
<dbReference type="InterPro" id="IPR000719">
    <property type="entry name" value="Prot_kinase_dom"/>
</dbReference>
<dbReference type="CDD" id="cd14014">
    <property type="entry name" value="STKc_PknB_like"/>
    <property type="match status" value="1"/>
</dbReference>
<keyword evidence="4 5" id="KW-0067">ATP-binding</keyword>
<gene>
    <name evidence="8" type="ORF">H7B90_06935</name>
</gene>
<evidence type="ECO:0000313" key="9">
    <source>
        <dbReference type="Proteomes" id="UP000553776"/>
    </source>
</evidence>
<dbReference type="GO" id="GO:0005524">
    <property type="term" value="F:ATP binding"/>
    <property type="evidence" value="ECO:0007669"/>
    <property type="project" value="UniProtKB-UniRule"/>
</dbReference>
<evidence type="ECO:0000313" key="8">
    <source>
        <dbReference type="EMBL" id="MBB6691136.1"/>
    </source>
</evidence>
<dbReference type="RefSeq" id="WP_185135137.1">
    <property type="nucleotide sequence ID" value="NZ_BORM01000005.1"/>
</dbReference>
<dbReference type="Gene3D" id="3.30.200.20">
    <property type="entry name" value="Phosphorylase Kinase, domain 1"/>
    <property type="match status" value="1"/>
</dbReference>
<dbReference type="EMBL" id="JACJVR010000022">
    <property type="protein sequence ID" value="MBB6691136.1"/>
    <property type="molecule type" value="Genomic_DNA"/>
</dbReference>
<dbReference type="PROSITE" id="PS00107">
    <property type="entry name" value="PROTEIN_KINASE_ATP"/>
    <property type="match status" value="1"/>
</dbReference>
<keyword evidence="9" id="KW-1185">Reference proteome</keyword>
<accession>A0A841TS62</accession>
<dbReference type="InterPro" id="IPR011009">
    <property type="entry name" value="Kinase-like_dom_sf"/>
</dbReference>
<feature type="domain" description="Protein kinase" evidence="7">
    <location>
        <begin position="24"/>
        <end position="270"/>
    </location>
</feature>
<organism evidence="8 9">
    <name type="scientific">Cohnella xylanilytica</name>
    <dbReference type="NCBI Taxonomy" id="557555"/>
    <lineage>
        <taxon>Bacteria</taxon>
        <taxon>Bacillati</taxon>
        <taxon>Bacillota</taxon>
        <taxon>Bacilli</taxon>
        <taxon>Bacillales</taxon>
        <taxon>Paenibacillaceae</taxon>
        <taxon>Cohnella</taxon>
    </lineage>
</organism>
<dbReference type="PANTHER" id="PTHR43289">
    <property type="entry name" value="MITOGEN-ACTIVATED PROTEIN KINASE KINASE KINASE 20-RELATED"/>
    <property type="match status" value="1"/>
</dbReference>
<feature type="compositionally biased region" description="Gly residues" evidence="6">
    <location>
        <begin position="284"/>
        <end position="302"/>
    </location>
</feature>